<evidence type="ECO:0000313" key="8">
    <source>
        <dbReference type="EMBL" id="MBC5670763.1"/>
    </source>
</evidence>
<evidence type="ECO:0000256" key="4">
    <source>
        <dbReference type="ARBA" id="ARBA00022989"/>
    </source>
</evidence>
<evidence type="ECO:0000256" key="6">
    <source>
        <dbReference type="SAM" id="Phobius"/>
    </source>
</evidence>
<keyword evidence="3 6" id="KW-0812">Transmembrane</keyword>
<dbReference type="InterPro" id="IPR003838">
    <property type="entry name" value="ABC3_permease_C"/>
</dbReference>
<name>A0ABR7F6D3_9FIRM</name>
<evidence type="ECO:0000256" key="2">
    <source>
        <dbReference type="ARBA" id="ARBA00022475"/>
    </source>
</evidence>
<reference evidence="8 9" key="1">
    <citation type="submission" date="2020-08" db="EMBL/GenBank/DDBJ databases">
        <title>Genome public.</title>
        <authorList>
            <person name="Liu C."/>
            <person name="Sun Q."/>
        </authorList>
    </citation>
    <scope>NUCLEOTIDE SEQUENCE [LARGE SCALE GENOMIC DNA]</scope>
    <source>
        <strain evidence="8 9">NSJ-34</strain>
    </source>
</reference>
<feature type="transmembrane region" description="Helical" evidence="6">
    <location>
        <begin position="12"/>
        <end position="36"/>
    </location>
</feature>
<gene>
    <name evidence="8" type="ORF">H8S76_00730</name>
</gene>
<comment type="caution">
    <text evidence="8">The sequence shown here is derived from an EMBL/GenBank/DDBJ whole genome shotgun (WGS) entry which is preliminary data.</text>
</comment>
<evidence type="ECO:0000256" key="5">
    <source>
        <dbReference type="ARBA" id="ARBA00023136"/>
    </source>
</evidence>
<keyword evidence="9" id="KW-1185">Reference proteome</keyword>
<accession>A0ABR7F6D3</accession>
<sequence>MSQKQLTRMICCEGLIVVAAGLVLSILAGGGMGFILCGFLKQELMTYLKYQFPVGILLIYCIVVLLCSLAITKGVLRRQRISPQIDLLRG</sequence>
<feature type="transmembrane region" description="Helical" evidence="6">
    <location>
        <begin position="56"/>
        <end position="76"/>
    </location>
</feature>
<organism evidence="8 9">
    <name type="scientific">Blautia celeris</name>
    <dbReference type="NCBI Taxonomy" id="2763026"/>
    <lineage>
        <taxon>Bacteria</taxon>
        <taxon>Bacillati</taxon>
        <taxon>Bacillota</taxon>
        <taxon>Clostridia</taxon>
        <taxon>Lachnospirales</taxon>
        <taxon>Lachnospiraceae</taxon>
        <taxon>Blautia</taxon>
    </lineage>
</organism>
<evidence type="ECO:0000259" key="7">
    <source>
        <dbReference type="Pfam" id="PF02687"/>
    </source>
</evidence>
<dbReference type="Proteomes" id="UP000654573">
    <property type="component" value="Unassembled WGS sequence"/>
</dbReference>
<evidence type="ECO:0000256" key="3">
    <source>
        <dbReference type="ARBA" id="ARBA00022692"/>
    </source>
</evidence>
<proteinExistence type="predicted"/>
<keyword evidence="4 6" id="KW-1133">Transmembrane helix</keyword>
<keyword evidence="2" id="KW-1003">Cell membrane</keyword>
<comment type="subcellular location">
    <subcellularLocation>
        <location evidence="1">Cell membrane</location>
        <topology evidence="1">Multi-pass membrane protein</topology>
    </subcellularLocation>
</comment>
<protein>
    <recommendedName>
        <fullName evidence="7">ABC3 transporter permease C-terminal domain-containing protein</fullName>
    </recommendedName>
</protein>
<dbReference type="EMBL" id="JACOOU010000001">
    <property type="protein sequence ID" value="MBC5670763.1"/>
    <property type="molecule type" value="Genomic_DNA"/>
</dbReference>
<evidence type="ECO:0000313" key="9">
    <source>
        <dbReference type="Proteomes" id="UP000654573"/>
    </source>
</evidence>
<evidence type="ECO:0000256" key="1">
    <source>
        <dbReference type="ARBA" id="ARBA00004651"/>
    </source>
</evidence>
<feature type="domain" description="ABC3 transporter permease C-terminal" evidence="7">
    <location>
        <begin position="1"/>
        <end position="75"/>
    </location>
</feature>
<keyword evidence="5 6" id="KW-0472">Membrane</keyword>
<dbReference type="Pfam" id="PF02687">
    <property type="entry name" value="FtsX"/>
    <property type="match status" value="1"/>
</dbReference>